<dbReference type="KEGG" id="pani:DCO16_03240"/>
<keyword evidence="7 12" id="KW-0378">Hydrolase</keyword>
<dbReference type="EMBL" id="CP028941">
    <property type="protein sequence ID" value="QKM62177.1"/>
    <property type="molecule type" value="Genomic_DNA"/>
</dbReference>
<feature type="domain" description="GTP cyclohydrolase II" evidence="13">
    <location>
        <begin position="182"/>
        <end position="345"/>
    </location>
</feature>
<gene>
    <name evidence="12 14" type="primary">ribA</name>
    <name evidence="14" type="ORF">DCO16_03240</name>
</gene>
<dbReference type="AlphaFoldDB" id="A0A6M9PTG5"/>
<feature type="binding site" evidence="12">
    <location>
        <position position="325"/>
    </location>
    <ligand>
        <name>GTP</name>
        <dbReference type="ChEBI" id="CHEBI:37565"/>
    </ligand>
</feature>
<comment type="similarity">
    <text evidence="2">In the N-terminal section; belongs to the DHBP synthase family.</text>
</comment>
<dbReference type="InterPro" id="IPR032677">
    <property type="entry name" value="GTP_cyclohydro_II"/>
</dbReference>
<dbReference type="GO" id="GO:0009231">
    <property type="term" value="P:riboflavin biosynthetic process"/>
    <property type="evidence" value="ECO:0007669"/>
    <property type="project" value="UniProtKB-UniRule"/>
</dbReference>
<dbReference type="SUPFAM" id="SSF55821">
    <property type="entry name" value="YrdC/RibB"/>
    <property type="match status" value="1"/>
</dbReference>
<evidence type="ECO:0000313" key="14">
    <source>
        <dbReference type="EMBL" id="QKM62177.1"/>
    </source>
</evidence>
<evidence type="ECO:0000256" key="9">
    <source>
        <dbReference type="ARBA" id="ARBA00023134"/>
    </source>
</evidence>
<dbReference type="NCBIfam" id="TIGR00505">
    <property type="entry name" value="ribA"/>
    <property type="match status" value="1"/>
</dbReference>
<reference evidence="14 15" key="1">
    <citation type="submission" date="2018-04" db="EMBL/GenBank/DDBJ databases">
        <title>Polynucleobacter sp. LimPoW16 genome.</title>
        <authorList>
            <person name="Hahn M.W."/>
        </authorList>
    </citation>
    <scope>NUCLEOTIDE SEQUENCE [LARGE SCALE GENOMIC DNA]</scope>
    <source>
        <strain evidence="14 15">LimPoW16</strain>
    </source>
</reference>
<dbReference type="UniPathway" id="UPA00275">
    <property type="reaction ID" value="UER00400"/>
</dbReference>
<dbReference type="Gene3D" id="3.90.870.10">
    <property type="entry name" value="DHBP synthase"/>
    <property type="match status" value="1"/>
</dbReference>
<dbReference type="SUPFAM" id="SSF142695">
    <property type="entry name" value="RibA-like"/>
    <property type="match status" value="1"/>
</dbReference>
<dbReference type="Proteomes" id="UP000500806">
    <property type="component" value="Chromosome"/>
</dbReference>
<name>A0A6M9PTG5_9BURK</name>
<feature type="binding site" evidence="12">
    <location>
        <position position="241"/>
    </location>
    <ligand>
        <name>Zn(2+)</name>
        <dbReference type="ChEBI" id="CHEBI:29105"/>
        <note>catalytic</note>
    </ligand>
</feature>
<evidence type="ECO:0000256" key="2">
    <source>
        <dbReference type="ARBA" id="ARBA00005520"/>
    </source>
</evidence>
<dbReference type="HAMAP" id="MF_00179">
    <property type="entry name" value="RibA"/>
    <property type="match status" value="1"/>
</dbReference>
<evidence type="ECO:0000256" key="12">
    <source>
        <dbReference type="HAMAP-Rule" id="MF_00179"/>
    </source>
</evidence>
<evidence type="ECO:0000256" key="1">
    <source>
        <dbReference type="ARBA" id="ARBA00004853"/>
    </source>
</evidence>
<dbReference type="PANTHER" id="PTHR21327">
    <property type="entry name" value="GTP CYCLOHYDROLASE II-RELATED"/>
    <property type="match status" value="1"/>
</dbReference>
<accession>A0A6M9PTG5</accession>
<evidence type="ECO:0000313" key="15">
    <source>
        <dbReference type="Proteomes" id="UP000500806"/>
    </source>
</evidence>
<keyword evidence="9 12" id="KW-0342">GTP-binding</keyword>
<proteinExistence type="inferred from homology"/>
<comment type="similarity">
    <text evidence="3">In the C-terminal section; belongs to the GTP cyclohydrolase II family.</text>
</comment>
<evidence type="ECO:0000256" key="4">
    <source>
        <dbReference type="ARBA" id="ARBA00022619"/>
    </source>
</evidence>
<feature type="binding site" evidence="12">
    <location>
        <position position="230"/>
    </location>
    <ligand>
        <name>Zn(2+)</name>
        <dbReference type="ChEBI" id="CHEBI:29105"/>
        <note>catalytic</note>
    </ligand>
</feature>
<evidence type="ECO:0000256" key="6">
    <source>
        <dbReference type="ARBA" id="ARBA00022741"/>
    </source>
</evidence>
<feature type="binding site" evidence="12">
    <location>
        <begin position="268"/>
        <end position="270"/>
    </location>
    <ligand>
        <name>GTP</name>
        <dbReference type="ChEBI" id="CHEBI:37565"/>
    </ligand>
</feature>
<feature type="binding site" evidence="12">
    <location>
        <begin position="225"/>
        <end position="229"/>
    </location>
    <ligand>
        <name>GTP</name>
        <dbReference type="ChEBI" id="CHEBI:37565"/>
    </ligand>
</feature>
<dbReference type="EC" id="3.5.4.25" evidence="12"/>
<keyword evidence="5 12" id="KW-0479">Metal-binding</keyword>
<keyword evidence="8 12" id="KW-0862">Zinc</keyword>
<keyword evidence="6 12" id="KW-0547">Nucleotide-binding</keyword>
<feature type="binding site" evidence="12">
    <location>
        <position position="290"/>
    </location>
    <ligand>
        <name>GTP</name>
        <dbReference type="ChEBI" id="CHEBI:37565"/>
    </ligand>
</feature>
<keyword evidence="4 12" id="KW-0686">Riboflavin biosynthesis</keyword>
<dbReference type="Gene3D" id="3.40.50.10990">
    <property type="entry name" value="GTP cyclohydrolase II"/>
    <property type="match status" value="1"/>
</dbReference>
<dbReference type="InterPro" id="IPR017945">
    <property type="entry name" value="DHBP_synth_RibB-like_a/b_dom"/>
</dbReference>
<feature type="binding site" evidence="12">
    <location>
        <position position="243"/>
    </location>
    <ligand>
        <name>Zn(2+)</name>
        <dbReference type="ChEBI" id="CHEBI:29105"/>
        <note>catalytic</note>
    </ligand>
</feature>
<dbReference type="FunFam" id="3.40.50.10990:FF:000001">
    <property type="entry name" value="Riboflavin biosynthesis protein RibBA"/>
    <property type="match status" value="1"/>
</dbReference>
<feature type="binding site" evidence="12">
    <location>
        <position position="330"/>
    </location>
    <ligand>
        <name>GTP</name>
        <dbReference type="ChEBI" id="CHEBI:37565"/>
    </ligand>
</feature>
<sequence length="370" mass="39929">MNPFIDFLVKPTVAISDPLIEVDRAISELRRGAPVALVDGKTSLLIVAAEALNPDSLEMLMRSGGTPSLVITGSRAHALKIDPAKNRLMSAISHPQGLTIDVIEFLANPLVSMMTHPALDGLVVSDASEIEQASVLLCKLSRLLPAALIFEDAIVPKDTLEVSAEAIRSYLTNAAQSLMQVSDAQVPLENAENARVLAFRPRDGGVEHLAIVVGDINPLEPILVRLHSECFTGDLLGSLRCDCGNQLKGAITEMSRAGSGILLYLAQEGRGIGLANKLRAYQLQDAGLDTVEANLQLGFDSDERNYLPAAQMLHKLGVHRIKLLTNNPLKVTALAEHGIEVVERISHSYPSNKHNDLYLQTKAIKSGHLF</sequence>
<dbReference type="InterPro" id="IPR036144">
    <property type="entry name" value="RibA-like_sf"/>
</dbReference>
<organism evidence="14 15">
    <name type="scientific">Polynucleobacter antarcticus</name>
    <dbReference type="NCBI Taxonomy" id="1743162"/>
    <lineage>
        <taxon>Bacteria</taxon>
        <taxon>Pseudomonadati</taxon>
        <taxon>Pseudomonadota</taxon>
        <taxon>Betaproteobacteria</taxon>
        <taxon>Burkholderiales</taxon>
        <taxon>Burkholderiaceae</taxon>
        <taxon>Polynucleobacter</taxon>
    </lineage>
</organism>
<dbReference type="NCBIfam" id="NF001591">
    <property type="entry name" value="PRK00393.1"/>
    <property type="match status" value="1"/>
</dbReference>
<dbReference type="InterPro" id="IPR000926">
    <property type="entry name" value="RibA"/>
</dbReference>
<protein>
    <recommendedName>
        <fullName evidence="12">GTP cyclohydrolase-2</fullName>
        <ecNumber evidence="12">3.5.4.25</ecNumber>
    </recommendedName>
    <alternativeName>
        <fullName evidence="12">GTP cyclohydrolase II</fullName>
    </alternativeName>
</protein>
<comment type="similarity">
    <text evidence="12">Belongs to the GTP cyclohydrolase II family.</text>
</comment>
<evidence type="ECO:0000256" key="8">
    <source>
        <dbReference type="ARBA" id="ARBA00022833"/>
    </source>
</evidence>
<comment type="function">
    <text evidence="10 12">Catalyzes the conversion of GTP to 2,5-diamino-6-ribosylamino-4(3H)-pyrimidinone 5'-phosphate (DARP), formate and pyrophosphate.</text>
</comment>
<dbReference type="GO" id="GO:0005829">
    <property type="term" value="C:cytosol"/>
    <property type="evidence" value="ECO:0007669"/>
    <property type="project" value="TreeGrafter"/>
</dbReference>
<evidence type="ECO:0000256" key="7">
    <source>
        <dbReference type="ARBA" id="ARBA00022801"/>
    </source>
</evidence>
<feature type="active site" description="Proton acceptor" evidence="12">
    <location>
        <position position="302"/>
    </location>
</feature>
<dbReference type="PIRSF" id="PIRSF001259">
    <property type="entry name" value="RibA"/>
    <property type="match status" value="1"/>
</dbReference>
<evidence type="ECO:0000256" key="11">
    <source>
        <dbReference type="ARBA" id="ARBA00049295"/>
    </source>
</evidence>
<dbReference type="GO" id="GO:0008270">
    <property type="term" value="F:zinc ion binding"/>
    <property type="evidence" value="ECO:0007669"/>
    <property type="project" value="UniProtKB-UniRule"/>
</dbReference>
<dbReference type="GO" id="GO:0003935">
    <property type="term" value="F:GTP cyclohydrolase II activity"/>
    <property type="evidence" value="ECO:0007669"/>
    <property type="project" value="UniProtKB-UniRule"/>
</dbReference>
<comment type="cofactor">
    <cofactor evidence="12">
        <name>Zn(2+)</name>
        <dbReference type="ChEBI" id="CHEBI:29105"/>
    </cofactor>
    <text evidence="12">Binds 1 zinc ion per subunit.</text>
</comment>
<dbReference type="CDD" id="cd00641">
    <property type="entry name" value="GTP_cyclohydro2"/>
    <property type="match status" value="1"/>
</dbReference>
<feature type="active site" description="Nucleophile" evidence="12">
    <location>
        <position position="304"/>
    </location>
</feature>
<dbReference type="GO" id="GO:0005525">
    <property type="term" value="F:GTP binding"/>
    <property type="evidence" value="ECO:0007669"/>
    <property type="project" value="UniProtKB-KW"/>
</dbReference>
<comment type="catalytic activity">
    <reaction evidence="11 12">
        <text>GTP + 4 H2O = 2,5-diamino-6-hydroxy-4-(5-phosphoribosylamino)-pyrimidine + formate + 2 phosphate + 3 H(+)</text>
        <dbReference type="Rhea" id="RHEA:23704"/>
        <dbReference type="ChEBI" id="CHEBI:15377"/>
        <dbReference type="ChEBI" id="CHEBI:15378"/>
        <dbReference type="ChEBI" id="CHEBI:15740"/>
        <dbReference type="ChEBI" id="CHEBI:37565"/>
        <dbReference type="ChEBI" id="CHEBI:43474"/>
        <dbReference type="ChEBI" id="CHEBI:58614"/>
        <dbReference type="EC" id="3.5.4.25"/>
    </reaction>
</comment>
<feature type="binding site" evidence="12">
    <location>
        <position position="246"/>
    </location>
    <ligand>
        <name>GTP</name>
        <dbReference type="ChEBI" id="CHEBI:37565"/>
    </ligand>
</feature>
<comment type="pathway">
    <text evidence="1 12">Cofactor biosynthesis; riboflavin biosynthesis; 5-amino-6-(D-ribitylamino)uracil from GTP: step 1/4.</text>
</comment>
<evidence type="ECO:0000256" key="10">
    <source>
        <dbReference type="ARBA" id="ARBA00043932"/>
    </source>
</evidence>
<dbReference type="PANTHER" id="PTHR21327:SF18">
    <property type="entry name" value="3,4-DIHYDROXY-2-BUTANONE 4-PHOSPHATE SYNTHASE"/>
    <property type="match status" value="1"/>
</dbReference>
<evidence type="ECO:0000256" key="5">
    <source>
        <dbReference type="ARBA" id="ARBA00022723"/>
    </source>
</evidence>
<dbReference type="Pfam" id="PF00925">
    <property type="entry name" value="GTP_cyclohydro2"/>
    <property type="match status" value="1"/>
</dbReference>
<evidence type="ECO:0000256" key="3">
    <source>
        <dbReference type="ARBA" id="ARBA00008976"/>
    </source>
</evidence>
<keyword evidence="15" id="KW-1185">Reference proteome</keyword>
<evidence type="ECO:0000259" key="13">
    <source>
        <dbReference type="Pfam" id="PF00925"/>
    </source>
</evidence>